<keyword evidence="6" id="KW-1185">Reference proteome</keyword>
<reference evidence="5 6" key="1">
    <citation type="submission" date="2014-12" db="EMBL/GenBank/DDBJ databases">
        <authorList>
            <person name="Neuveglise Cecile"/>
        </authorList>
    </citation>
    <scope>NUCLEOTIDE SEQUENCE [LARGE SCALE GENOMIC DNA]</scope>
    <source>
        <strain evidence="5 6">CBS 12615</strain>
    </source>
</reference>
<dbReference type="PANTHER" id="PTHR23236:SF92">
    <property type="entry name" value="POLYADENYLATE-BINDING PROTEIN 1"/>
    <property type="match status" value="1"/>
</dbReference>
<dbReference type="AlphaFoldDB" id="A0A0C7N4H5"/>
<dbReference type="Pfam" id="PF00076">
    <property type="entry name" value="RRM_1"/>
    <property type="match status" value="1"/>
</dbReference>
<proteinExistence type="predicted"/>
<feature type="compositionally biased region" description="Basic and acidic residues" evidence="3">
    <location>
        <begin position="35"/>
        <end position="50"/>
    </location>
</feature>
<dbReference type="InterPro" id="IPR035979">
    <property type="entry name" value="RBD_domain_sf"/>
</dbReference>
<dbReference type="Proteomes" id="UP000054304">
    <property type="component" value="Unassembled WGS sequence"/>
</dbReference>
<dbReference type="Gene3D" id="3.30.70.330">
    <property type="match status" value="1"/>
</dbReference>
<dbReference type="InterPro" id="IPR000504">
    <property type="entry name" value="RRM_dom"/>
</dbReference>
<evidence type="ECO:0000256" key="3">
    <source>
        <dbReference type="SAM" id="MobiDB-lite"/>
    </source>
</evidence>
<evidence type="ECO:0000313" key="5">
    <source>
        <dbReference type="EMBL" id="CEP60386.1"/>
    </source>
</evidence>
<feature type="region of interest" description="Disordered" evidence="3">
    <location>
        <begin position="30"/>
        <end position="51"/>
    </location>
</feature>
<dbReference type="RefSeq" id="XP_022626630.1">
    <property type="nucleotide sequence ID" value="XM_022774544.1"/>
</dbReference>
<organism evidence="5 6">
    <name type="scientific">Lachancea lanzarotensis</name>
    <dbReference type="NCBI Taxonomy" id="1245769"/>
    <lineage>
        <taxon>Eukaryota</taxon>
        <taxon>Fungi</taxon>
        <taxon>Dikarya</taxon>
        <taxon>Ascomycota</taxon>
        <taxon>Saccharomycotina</taxon>
        <taxon>Saccharomycetes</taxon>
        <taxon>Saccharomycetales</taxon>
        <taxon>Saccharomycetaceae</taxon>
        <taxon>Lachancea</taxon>
    </lineage>
</organism>
<dbReference type="SUPFAM" id="SSF54928">
    <property type="entry name" value="RNA-binding domain, RBD"/>
    <property type="match status" value="1"/>
</dbReference>
<feature type="domain" description="RRM" evidence="4">
    <location>
        <begin position="61"/>
        <end position="138"/>
    </location>
</feature>
<gene>
    <name evidence="5" type="ORF">LALA0_S01e09560g</name>
</gene>
<evidence type="ECO:0000259" key="4">
    <source>
        <dbReference type="PROSITE" id="PS50102"/>
    </source>
</evidence>
<dbReference type="STRING" id="1245769.A0A0C7N4H5"/>
<evidence type="ECO:0000313" key="6">
    <source>
        <dbReference type="Proteomes" id="UP000054304"/>
    </source>
</evidence>
<dbReference type="PANTHER" id="PTHR23236">
    <property type="entry name" value="EUKARYOTIC TRANSLATION INITIATION FACTOR 4B/4H"/>
    <property type="match status" value="1"/>
</dbReference>
<dbReference type="HOGENOM" id="CLU_1704528_0_0_1"/>
<accession>A0A0C7N4H5</accession>
<evidence type="ECO:0000256" key="2">
    <source>
        <dbReference type="PROSITE-ProRule" id="PRU00176"/>
    </source>
</evidence>
<evidence type="ECO:0000256" key="1">
    <source>
        <dbReference type="ARBA" id="ARBA00022884"/>
    </source>
</evidence>
<sequence>MNNAASETKAELLEELESWSKHPVQVRRLSSSLSNRERKASVPREHDKGGDNLLGNEVDSCSIFLRNISTDTNASVLEEKFQRFGTINRITIFSRKSVGKLKCYAYIEFDNVESADRSLALNKSTIDDRTIDVLKKRNNVPGWRGNNSRFLRGR</sequence>
<dbReference type="PROSITE" id="PS50102">
    <property type="entry name" value="RRM"/>
    <property type="match status" value="1"/>
</dbReference>
<name>A0A0C7N4H5_9SACH</name>
<dbReference type="SMART" id="SM00360">
    <property type="entry name" value="RRM"/>
    <property type="match status" value="1"/>
</dbReference>
<protein>
    <submittedName>
        <fullName evidence="5">LALA0S01e09560g1_1</fullName>
    </submittedName>
</protein>
<dbReference type="OrthoDB" id="4726at2759"/>
<dbReference type="GeneID" id="34683769"/>
<dbReference type="EMBL" id="LN736360">
    <property type="protein sequence ID" value="CEP60386.1"/>
    <property type="molecule type" value="Genomic_DNA"/>
</dbReference>
<dbReference type="InterPro" id="IPR012677">
    <property type="entry name" value="Nucleotide-bd_a/b_plait_sf"/>
</dbReference>
<dbReference type="GO" id="GO:0008143">
    <property type="term" value="F:poly(A) binding"/>
    <property type="evidence" value="ECO:0007669"/>
    <property type="project" value="TreeGrafter"/>
</dbReference>
<keyword evidence="1 2" id="KW-0694">RNA-binding</keyword>